<organism evidence="3 4">
    <name type="scientific">Batillaria attramentaria</name>
    <dbReference type="NCBI Taxonomy" id="370345"/>
    <lineage>
        <taxon>Eukaryota</taxon>
        <taxon>Metazoa</taxon>
        <taxon>Spiralia</taxon>
        <taxon>Lophotrochozoa</taxon>
        <taxon>Mollusca</taxon>
        <taxon>Gastropoda</taxon>
        <taxon>Caenogastropoda</taxon>
        <taxon>Sorbeoconcha</taxon>
        <taxon>Cerithioidea</taxon>
        <taxon>Batillariidae</taxon>
        <taxon>Batillaria</taxon>
    </lineage>
</organism>
<reference evidence="3 4" key="1">
    <citation type="journal article" date="2023" name="Sci. Data">
        <title>Genome assembly of the Korean intertidal mud-creeper Batillaria attramentaria.</title>
        <authorList>
            <person name="Patra A.K."/>
            <person name="Ho P.T."/>
            <person name="Jun S."/>
            <person name="Lee S.J."/>
            <person name="Kim Y."/>
            <person name="Won Y.J."/>
        </authorList>
    </citation>
    <scope>NUCLEOTIDE SEQUENCE [LARGE SCALE GENOMIC DNA]</scope>
    <source>
        <strain evidence="3">Wonlab-2016</strain>
    </source>
</reference>
<dbReference type="PANTHER" id="PTHR12242">
    <property type="entry name" value="OS02G0130600 PROTEIN-RELATED"/>
    <property type="match status" value="1"/>
</dbReference>
<evidence type="ECO:0008006" key="5">
    <source>
        <dbReference type="Google" id="ProtNLM"/>
    </source>
</evidence>
<dbReference type="AlphaFoldDB" id="A0ABD0LKN6"/>
<keyword evidence="2" id="KW-0812">Transmembrane</keyword>
<feature type="compositionally biased region" description="Low complexity" evidence="1">
    <location>
        <begin position="175"/>
        <end position="185"/>
    </location>
</feature>
<feature type="transmembrane region" description="Helical" evidence="2">
    <location>
        <begin position="37"/>
        <end position="56"/>
    </location>
</feature>
<sequence>MCDLLRKEFSLRNFGLQHHRPEAFCEAQWRWPRVVFVIYRLLMAGYVLFALIEYLVTVTEAHGRHNVMVFLTTWTYIVETTYFVLGAVLATLYFIRPTLLRSSQLGSTGDPENPVHNEQRPRGKDNKGFVAHNPESVNSQEKRVVSFSVGESQTKNGSAQPQNMTVVGLPGKKAGSVNDSESSSVVGGGGGAGRGTRDVEPSAKCTPWYVKMYWVVSNMIQAFAIVVTVIYFTAVFEPKRIPLHDINVHGINSVILFIDVAVCARPVRLLHAIYPVVYGLTYVVWSAIYWSLDNENNVLYKNVLDWNVPGLTVGVILFLGFIGIPLLQLLHFGIFRLRLIIYKQIYDDDYM</sequence>
<evidence type="ECO:0000313" key="4">
    <source>
        <dbReference type="Proteomes" id="UP001519460"/>
    </source>
</evidence>
<accession>A0ABD0LKN6</accession>
<proteinExistence type="predicted"/>
<keyword evidence="2" id="KW-1133">Transmembrane helix</keyword>
<name>A0ABD0LKN6_9CAEN</name>
<protein>
    <recommendedName>
        <fullName evidence="5">Protein rolling stone</fullName>
    </recommendedName>
</protein>
<dbReference type="EMBL" id="JACVVK020000043">
    <property type="protein sequence ID" value="KAK7499542.1"/>
    <property type="molecule type" value="Genomic_DNA"/>
</dbReference>
<dbReference type="PANTHER" id="PTHR12242:SF45">
    <property type="entry name" value="MARVEL DOMAIN-CONTAINING PROTEIN"/>
    <property type="match status" value="1"/>
</dbReference>
<evidence type="ECO:0000256" key="2">
    <source>
        <dbReference type="SAM" id="Phobius"/>
    </source>
</evidence>
<dbReference type="InterPro" id="IPR049352">
    <property type="entry name" value="Rost"/>
</dbReference>
<gene>
    <name evidence="3" type="ORF">BaRGS_00009194</name>
</gene>
<dbReference type="Pfam" id="PF21534">
    <property type="entry name" value="Rost"/>
    <property type="match status" value="1"/>
</dbReference>
<evidence type="ECO:0000313" key="3">
    <source>
        <dbReference type="EMBL" id="KAK7499542.1"/>
    </source>
</evidence>
<keyword evidence="2" id="KW-0472">Membrane</keyword>
<feature type="transmembrane region" description="Helical" evidence="2">
    <location>
        <begin position="212"/>
        <end position="234"/>
    </location>
</feature>
<feature type="compositionally biased region" description="Polar residues" evidence="1">
    <location>
        <begin position="149"/>
        <end position="165"/>
    </location>
</feature>
<dbReference type="Proteomes" id="UP001519460">
    <property type="component" value="Unassembled WGS sequence"/>
</dbReference>
<feature type="transmembrane region" description="Helical" evidence="2">
    <location>
        <begin position="312"/>
        <end position="335"/>
    </location>
</feature>
<feature type="transmembrane region" description="Helical" evidence="2">
    <location>
        <begin position="272"/>
        <end position="292"/>
    </location>
</feature>
<feature type="transmembrane region" description="Helical" evidence="2">
    <location>
        <begin position="246"/>
        <end position="265"/>
    </location>
</feature>
<feature type="compositionally biased region" description="Basic and acidic residues" evidence="1">
    <location>
        <begin position="113"/>
        <end position="127"/>
    </location>
</feature>
<keyword evidence="4" id="KW-1185">Reference proteome</keyword>
<comment type="caution">
    <text evidence="3">The sequence shown here is derived from an EMBL/GenBank/DDBJ whole genome shotgun (WGS) entry which is preliminary data.</text>
</comment>
<feature type="region of interest" description="Disordered" evidence="1">
    <location>
        <begin position="105"/>
        <end position="200"/>
    </location>
</feature>
<evidence type="ECO:0000256" key="1">
    <source>
        <dbReference type="SAM" id="MobiDB-lite"/>
    </source>
</evidence>
<feature type="transmembrane region" description="Helical" evidence="2">
    <location>
        <begin position="76"/>
        <end position="95"/>
    </location>
</feature>